<feature type="region of interest" description="Disordered" evidence="1">
    <location>
        <begin position="1"/>
        <end position="34"/>
    </location>
</feature>
<evidence type="ECO:0000256" key="1">
    <source>
        <dbReference type="SAM" id="MobiDB-lite"/>
    </source>
</evidence>
<accession>A0A8X7C4C7</accession>
<sequence>MAMIKDNPRDVDYTHATLPNSGTPTPGKDSGPPSVLVEATKADIRPCLEDEDDPTYVEMLGQRTYYEISWTKR</sequence>
<evidence type="ECO:0000313" key="3">
    <source>
        <dbReference type="Proteomes" id="UP000886998"/>
    </source>
</evidence>
<proteinExistence type="predicted"/>
<comment type="caution">
    <text evidence="2">The sequence shown here is derived from an EMBL/GenBank/DDBJ whole genome shotgun (WGS) entry which is preliminary data.</text>
</comment>
<keyword evidence="3" id="KW-1185">Reference proteome</keyword>
<name>A0A8X7C4C7_9ARAC</name>
<reference evidence="2" key="1">
    <citation type="submission" date="2020-08" db="EMBL/GenBank/DDBJ databases">
        <title>Multicomponent nature underlies the extraordinary mechanical properties of spider dragline silk.</title>
        <authorList>
            <person name="Kono N."/>
            <person name="Nakamura H."/>
            <person name="Mori M."/>
            <person name="Yoshida Y."/>
            <person name="Ohtoshi R."/>
            <person name="Malay A.D."/>
            <person name="Moran D.A.P."/>
            <person name="Tomita M."/>
            <person name="Numata K."/>
            <person name="Arakawa K."/>
        </authorList>
    </citation>
    <scope>NUCLEOTIDE SEQUENCE</scope>
</reference>
<dbReference type="Proteomes" id="UP000886998">
    <property type="component" value="Unassembled WGS sequence"/>
</dbReference>
<dbReference type="AlphaFoldDB" id="A0A8X7C4C7"/>
<dbReference type="EMBL" id="BMAV01008448">
    <property type="protein sequence ID" value="GFY52084.1"/>
    <property type="molecule type" value="Genomic_DNA"/>
</dbReference>
<evidence type="ECO:0000313" key="2">
    <source>
        <dbReference type="EMBL" id="GFY52084.1"/>
    </source>
</evidence>
<protein>
    <submittedName>
        <fullName evidence="2">Uncharacterized protein</fullName>
    </submittedName>
</protein>
<gene>
    <name evidence="2" type="ORF">TNIN_27061</name>
</gene>
<feature type="compositionally biased region" description="Basic and acidic residues" evidence="1">
    <location>
        <begin position="1"/>
        <end position="13"/>
    </location>
</feature>
<organism evidence="2 3">
    <name type="scientific">Trichonephila inaurata madagascariensis</name>
    <dbReference type="NCBI Taxonomy" id="2747483"/>
    <lineage>
        <taxon>Eukaryota</taxon>
        <taxon>Metazoa</taxon>
        <taxon>Ecdysozoa</taxon>
        <taxon>Arthropoda</taxon>
        <taxon>Chelicerata</taxon>
        <taxon>Arachnida</taxon>
        <taxon>Araneae</taxon>
        <taxon>Araneomorphae</taxon>
        <taxon>Entelegynae</taxon>
        <taxon>Araneoidea</taxon>
        <taxon>Nephilidae</taxon>
        <taxon>Trichonephila</taxon>
        <taxon>Trichonephila inaurata</taxon>
    </lineage>
</organism>